<evidence type="ECO:0000313" key="2">
    <source>
        <dbReference type="EMBL" id="MFD1720260.1"/>
    </source>
</evidence>
<comment type="caution">
    <text evidence="2">The sequence shown here is derived from an EMBL/GenBank/DDBJ whole genome shotgun (WGS) entry which is preliminary data.</text>
</comment>
<dbReference type="RefSeq" id="WP_377931464.1">
    <property type="nucleotide sequence ID" value="NZ_JBHUEA010000002.1"/>
</dbReference>
<protein>
    <recommendedName>
        <fullName evidence="4">DUF485 domain-containing protein</fullName>
    </recommendedName>
</protein>
<keyword evidence="1" id="KW-1133">Transmembrane helix</keyword>
<evidence type="ECO:0008006" key="4">
    <source>
        <dbReference type="Google" id="ProtNLM"/>
    </source>
</evidence>
<name>A0ABW4LAF1_9MICO</name>
<dbReference type="Proteomes" id="UP001597347">
    <property type="component" value="Unassembled WGS sequence"/>
</dbReference>
<evidence type="ECO:0000256" key="1">
    <source>
        <dbReference type="SAM" id="Phobius"/>
    </source>
</evidence>
<gene>
    <name evidence="2" type="ORF">ACFSBI_01755</name>
</gene>
<feature type="transmembrane region" description="Helical" evidence="1">
    <location>
        <begin position="50"/>
        <end position="73"/>
    </location>
</feature>
<reference evidence="3" key="1">
    <citation type="journal article" date="2019" name="Int. J. Syst. Evol. Microbiol.">
        <title>The Global Catalogue of Microorganisms (GCM) 10K type strain sequencing project: providing services to taxonomists for standard genome sequencing and annotation.</title>
        <authorList>
            <consortium name="The Broad Institute Genomics Platform"/>
            <consortium name="The Broad Institute Genome Sequencing Center for Infectious Disease"/>
            <person name="Wu L."/>
            <person name="Ma J."/>
        </authorList>
    </citation>
    <scope>NUCLEOTIDE SEQUENCE [LARGE SCALE GENOMIC DNA]</scope>
    <source>
        <strain evidence="3">CGMCC 1.12471</strain>
    </source>
</reference>
<keyword evidence="1" id="KW-0472">Membrane</keyword>
<organism evidence="2 3">
    <name type="scientific">Amnibacterium endophyticum</name>
    <dbReference type="NCBI Taxonomy" id="2109337"/>
    <lineage>
        <taxon>Bacteria</taxon>
        <taxon>Bacillati</taxon>
        <taxon>Actinomycetota</taxon>
        <taxon>Actinomycetes</taxon>
        <taxon>Micrococcales</taxon>
        <taxon>Microbacteriaceae</taxon>
        <taxon>Amnibacterium</taxon>
    </lineage>
</organism>
<accession>A0ABW4LAF1</accession>
<dbReference type="EMBL" id="JBHUEA010000002">
    <property type="protein sequence ID" value="MFD1720260.1"/>
    <property type="molecule type" value="Genomic_DNA"/>
</dbReference>
<feature type="transmembrane region" description="Helical" evidence="1">
    <location>
        <begin position="20"/>
        <end position="38"/>
    </location>
</feature>
<sequence length="85" mass="9431">MADRPKPHLLDRVFELRTIVAILFGVYGVFCLIWGIGFTTPTEIEHAAGINVNLAMGIVMLVTSIAFSLWVIARPVEQEQTDSDD</sequence>
<evidence type="ECO:0000313" key="3">
    <source>
        <dbReference type="Proteomes" id="UP001597347"/>
    </source>
</evidence>
<keyword evidence="3" id="KW-1185">Reference proteome</keyword>
<proteinExistence type="predicted"/>
<keyword evidence="1" id="KW-0812">Transmembrane</keyword>